<feature type="region of interest" description="Disordered" evidence="1">
    <location>
        <begin position="18"/>
        <end position="37"/>
    </location>
</feature>
<organism evidence="2 3">
    <name type="scientific">Saccharothrix coeruleofusca</name>
    <dbReference type="NCBI Taxonomy" id="33919"/>
    <lineage>
        <taxon>Bacteria</taxon>
        <taxon>Bacillati</taxon>
        <taxon>Actinomycetota</taxon>
        <taxon>Actinomycetes</taxon>
        <taxon>Pseudonocardiales</taxon>
        <taxon>Pseudonocardiaceae</taxon>
        <taxon>Saccharothrix</taxon>
    </lineage>
</organism>
<sequence>MIPANTLMVAPFRDGVTAQRGRRTGGRTTADRLASHCRSASVARVAEAPRPEQATVSAHHPDGSATVLRDDGVLVEVPARAVAAGGWRSLRPGQRVTLERAEGGRVDALRPPV</sequence>
<evidence type="ECO:0000313" key="3">
    <source>
        <dbReference type="Proteomes" id="UP000639606"/>
    </source>
</evidence>
<protein>
    <submittedName>
        <fullName evidence="2">Uncharacterized protein</fullName>
    </submittedName>
</protein>
<evidence type="ECO:0000313" key="2">
    <source>
        <dbReference type="EMBL" id="GGP47217.1"/>
    </source>
</evidence>
<evidence type="ECO:0000256" key="1">
    <source>
        <dbReference type="SAM" id="MobiDB-lite"/>
    </source>
</evidence>
<gene>
    <name evidence="2" type="ORF">GCM10010185_18720</name>
</gene>
<dbReference type="EMBL" id="BMRG01000003">
    <property type="protein sequence ID" value="GGP47217.1"/>
    <property type="molecule type" value="Genomic_DNA"/>
</dbReference>
<name>A0A918AMM5_9PSEU</name>
<reference evidence="2" key="2">
    <citation type="submission" date="2020-09" db="EMBL/GenBank/DDBJ databases">
        <authorList>
            <person name="Sun Q."/>
            <person name="Ohkuma M."/>
        </authorList>
    </citation>
    <scope>NUCLEOTIDE SEQUENCE</scope>
    <source>
        <strain evidence="2">JCM 3313</strain>
    </source>
</reference>
<proteinExistence type="predicted"/>
<dbReference type="AlphaFoldDB" id="A0A918AMM5"/>
<dbReference type="Proteomes" id="UP000639606">
    <property type="component" value="Unassembled WGS sequence"/>
</dbReference>
<accession>A0A918AMM5</accession>
<reference evidence="2" key="1">
    <citation type="journal article" date="2014" name="Int. J. Syst. Evol. Microbiol.">
        <title>Complete genome sequence of Corynebacterium casei LMG S-19264T (=DSM 44701T), isolated from a smear-ripened cheese.</title>
        <authorList>
            <consortium name="US DOE Joint Genome Institute (JGI-PGF)"/>
            <person name="Walter F."/>
            <person name="Albersmeier A."/>
            <person name="Kalinowski J."/>
            <person name="Ruckert C."/>
        </authorList>
    </citation>
    <scope>NUCLEOTIDE SEQUENCE</scope>
    <source>
        <strain evidence="2">JCM 3313</strain>
    </source>
</reference>
<keyword evidence="3" id="KW-1185">Reference proteome</keyword>
<comment type="caution">
    <text evidence="2">The sequence shown here is derived from an EMBL/GenBank/DDBJ whole genome shotgun (WGS) entry which is preliminary data.</text>
</comment>
<feature type="region of interest" description="Disordered" evidence="1">
    <location>
        <begin position="42"/>
        <end position="66"/>
    </location>
</feature>